<keyword evidence="4" id="KW-0378">Hydrolase</keyword>
<dbReference type="GO" id="GO:0005886">
    <property type="term" value="C:plasma membrane"/>
    <property type="evidence" value="ECO:0007669"/>
    <property type="project" value="UniProtKB-SubCell"/>
</dbReference>
<evidence type="ECO:0000313" key="8">
    <source>
        <dbReference type="EMBL" id="PMC62143.1"/>
    </source>
</evidence>
<organism evidence="8 9">
    <name type="scientific">Corynebacterium xerosis</name>
    <dbReference type="NCBI Taxonomy" id="1725"/>
    <lineage>
        <taxon>Bacteria</taxon>
        <taxon>Bacillati</taxon>
        <taxon>Actinomycetota</taxon>
        <taxon>Actinomycetes</taxon>
        <taxon>Mycobacteriales</taxon>
        <taxon>Corynebacteriaceae</taxon>
        <taxon>Corynebacterium</taxon>
    </lineage>
</organism>
<name>A0A2N6SYK3_9CORY</name>
<dbReference type="Proteomes" id="UP000235363">
    <property type="component" value="Unassembled WGS sequence"/>
</dbReference>
<evidence type="ECO:0000313" key="9">
    <source>
        <dbReference type="Proteomes" id="UP000235363"/>
    </source>
</evidence>
<dbReference type="InterPro" id="IPR000326">
    <property type="entry name" value="PAP2/HPO"/>
</dbReference>
<evidence type="ECO:0000256" key="6">
    <source>
        <dbReference type="ARBA" id="ARBA00023136"/>
    </source>
</evidence>
<sequence>MSSSSSSGPAGNAAARVDDAVTVDADDKTVTIPPAAGEVALLMAIQDKLTDAPGVLAVAKVMSFFGEHAAGWMGLAALGAAVDADRRRGWAAVGASAFTSHAASVIIKRVVRRRRPHHPGIRVGVGTPSKLSFPSSHATSTTAALVAMSRMGFGPAPLAGVPAIMLSRLVLGVHYPTDVLAGAALGWTTATITDKILGGAADAAPATSAGEGRTAQ</sequence>
<reference evidence="8 9" key="1">
    <citation type="submission" date="2017-09" db="EMBL/GenBank/DDBJ databases">
        <title>Bacterial strain isolated from the female urinary microbiota.</title>
        <authorList>
            <person name="Thomas-White K."/>
            <person name="Kumar N."/>
            <person name="Forster S."/>
            <person name="Putonti C."/>
            <person name="Lawley T."/>
            <person name="Wolfe A.J."/>
        </authorList>
    </citation>
    <scope>NUCLEOTIDE SEQUENCE [LARGE SCALE GENOMIC DNA]</scope>
    <source>
        <strain evidence="8 9">UMB0908</strain>
    </source>
</reference>
<accession>A0A2N6SYK3</accession>
<keyword evidence="6" id="KW-0472">Membrane</keyword>
<comment type="caution">
    <text evidence="8">The sequence shown here is derived from an EMBL/GenBank/DDBJ whole genome shotgun (WGS) entry which is preliminary data.</text>
</comment>
<dbReference type="Gene3D" id="1.20.144.10">
    <property type="entry name" value="Phosphatidic acid phosphatase type 2/haloperoxidase"/>
    <property type="match status" value="1"/>
</dbReference>
<feature type="domain" description="Phosphatidic acid phosphatase type 2/haloperoxidase" evidence="7">
    <location>
        <begin position="88"/>
        <end position="194"/>
    </location>
</feature>
<proteinExistence type="predicted"/>
<evidence type="ECO:0000259" key="7">
    <source>
        <dbReference type="SMART" id="SM00014"/>
    </source>
</evidence>
<gene>
    <name evidence="8" type="ORF">CJ204_07420</name>
</gene>
<evidence type="ECO:0000256" key="5">
    <source>
        <dbReference type="ARBA" id="ARBA00022989"/>
    </source>
</evidence>
<dbReference type="PANTHER" id="PTHR14969:SF62">
    <property type="entry name" value="DECAPRENYLPHOSPHORYL-5-PHOSPHORIBOSE PHOSPHATASE RV3807C-RELATED"/>
    <property type="match status" value="1"/>
</dbReference>
<evidence type="ECO:0000256" key="4">
    <source>
        <dbReference type="ARBA" id="ARBA00022801"/>
    </source>
</evidence>
<evidence type="ECO:0000256" key="2">
    <source>
        <dbReference type="ARBA" id="ARBA00022475"/>
    </source>
</evidence>
<dbReference type="GO" id="GO:0016787">
    <property type="term" value="F:hydrolase activity"/>
    <property type="evidence" value="ECO:0007669"/>
    <property type="project" value="UniProtKB-KW"/>
</dbReference>
<dbReference type="CDD" id="cd01610">
    <property type="entry name" value="PAP2_like"/>
    <property type="match status" value="1"/>
</dbReference>
<dbReference type="InterPro" id="IPR036938">
    <property type="entry name" value="PAP2/HPO_sf"/>
</dbReference>
<evidence type="ECO:0000256" key="3">
    <source>
        <dbReference type="ARBA" id="ARBA00022692"/>
    </source>
</evidence>
<dbReference type="EMBL" id="PNHF01000015">
    <property type="protein sequence ID" value="PMC62143.1"/>
    <property type="molecule type" value="Genomic_DNA"/>
</dbReference>
<comment type="subcellular location">
    <subcellularLocation>
        <location evidence="1">Cell membrane</location>
        <topology evidence="1">Multi-pass membrane protein</topology>
    </subcellularLocation>
</comment>
<dbReference type="SMART" id="SM00014">
    <property type="entry name" value="acidPPc"/>
    <property type="match status" value="1"/>
</dbReference>
<dbReference type="SUPFAM" id="SSF48317">
    <property type="entry name" value="Acid phosphatase/Vanadium-dependent haloperoxidase"/>
    <property type="match status" value="1"/>
</dbReference>
<keyword evidence="5" id="KW-1133">Transmembrane helix</keyword>
<keyword evidence="3" id="KW-0812">Transmembrane</keyword>
<dbReference type="STRING" id="1725.WU86_09545"/>
<protein>
    <submittedName>
        <fullName evidence="8">Phosphatase PAP2 family protein</fullName>
    </submittedName>
</protein>
<evidence type="ECO:0000256" key="1">
    <source>
        <dbReference type="ARBA" id="ARBA00004651"/>
    </source>
</evidence>
<dbReference type="Pfam" id="PF01569">
    <property type="entry name" value="PAP2"/>
    <property type="match status" value="1"/>
</dbReference>
<dbReference type="PANTHER" id="PTHR14969">
    <property type="entry name" value="SPHINGOSINE-1-PHOSPHATE PHOSPHOHYDROLASE"/>
    <property type="match status" value="1"/>
</dbReference>
<keyword evidence="2" id="KW-1003">Cell membrane</keyword>
<dbReference type="AlphaFoldDB" id="A0A2N6SYK3"/>